<evidence type="ECO:0000256" key="2">
    <source>
        <dbReference type="SAM" id="Phobius"/>
    </source>
</evidence>
<dbReference type="AlphaFoldDB" id="A0A2N0NS35"/>
<name>A0A2N0NS35_9GLOM</name>
<feature type="compositionally biased region" description="Basic and acidic residues" evidence="1">
    <location>
        <begin position="426"/>
        <end position="435"/>
    </location>
</feature>
<feature type="region of interest" description="Disordered" evidence="1">
    <location>
        <begin position="384"/>
        <end position="435"/>
    </location>
</feature>
<dbReference type="VEuPathDB" id="FungiDB:RhiirA1_391344"/>
<feature type="non-terminal residue" evidence="3">
    <location>
        <position position="1"/>
    </location>
</feature>
<feature type="compositionally biased region" description="Basic and acidic residues" evidence="1">
    <location>
        <begin position="384"/>
        <end position="402"/>
    </location>
</feature>
<comment type="caution">
    <text evidence="3">The sequence shown here is derived from an EMBL/GenBank/DDBJ whole genome shotgun (WGS) entry which is preliminary data.</text>
</comment>
<gene>
    <name evidence="3" type="ORF">RhiirA5_433244</name>
</gene>
<dbReference type="EMBL" id="LLXJ01003230">
    <property type="protein sequence ID" value="PKB97387.1"/>
    <property type="molecule type" value="Genomic_DNA"/>
</dbReference>
<reference evidence="3 4" key="2">
    <citation type="submission" date="2017-09" db="EMBL/GenBank/DDBJ databases">
        <title>Extensive intraspecific genome diversity in a model arbuscular mycorrhizal fungus.</title>
        <authorList>
            <person name="Chen E.C."/>
            <person name="Morin E."/>
            <person name="Beaudet D."/>
            <person name="Noel J."/>
            <person name="Ndikumana S."/>
            <person name="Charron P."/>
            <person name="St-Onge C."/>
            <person name="Giorgi J."/>
            <person name="Grigoriev I.V."/>
            <person name="Roux C."/>
            <person name="Martin F.M."/>
            <person name="Corradi N."/>
        </authorList>
    </citation>
    <scope>NUCLEOTIDE SEQUENCE [LARGE SCALE GENOMIC DNA]</scope>
    <source>
        <strain evidence="3 4">A5</strain>
    </source>
</reference>
<evidence type="ECO:0000313" key="4">
    <source>
        <dbReference type="Proteomes" id="UP000232722"/>
    </source>
</evidence>
<dbReference type="VEuPathDB" id="FungiDB:RhiirFUN_007917"/>
<dbReference type="VEuPathDB" id="FungiDB:FUN_003457"/>
<evidence type="ECO:0000313" key="3">
    <source>
        <dbReference type="EMBL" id="PKB97387.1"/>
    </source>
</evidence>
<keyword evidence="2" id="KW-1133">Transmembrane helix</keyword>
<reference evidence="3 4" key="1">
    <citation type="submission" date="2016-04" db="EMBL/GenBank/DDBJ databases">
        <title>Genome analyses suggest a sexual origin of heterokaryosis in a supposedly ancient asexual fungus.</title>
        <authorList>
            <person name="Ropars J."/>
            <person name="Sedzielewska K."/>
            <person name="Noel J."/>
            <person name="Charron P."/>
            <person name="Farinelli L."/>
            <person name="Marton T."/>
            <person name="Kruger M."/>
            <person name="Pelin A."/>
            <person name="Brachmann A."/>
            <person name="Corradi N."/>
        </authorList>
    </citation>
    <scope>NUCLEOTIDE SEQUENCE [LARGE SCALE GENOMIC DNA]</scope>
    <source>
        <strain evidence="3 4">A5</strain>
    </source>
</reference>
<proteinExistence type="predicted"/>
<organism evidence="3 4">
    <name type="scientific">Rhizophagus irregularis</name>
    <dbReference type="NCBI Taxonomy" id="588596"/>
    <lineage>
        <taxon>Eukaryota</taxon>
        <taxon>Fungi</taxon>
        <taxon>Fungi incertae sedis</taxon>
        <taxon>Mucoromycota</taxon>
        <taxon>Glomeromycotina</taxon>
        <taxon>Glomeromycetes</taxon>
        <taxon>Glomerales</taxon>
        <taxon>Glomeraceae</taxon>
        <taxon>Rhizophagus</taxon>
    </lineage>
</organism>
<dbReference type="Proteomes" id="UP000232722">
    <property type="component" value="Unassembled WGS sequence"/>
</dbReference>
<keyword evidence="2" id="KW-0472">Membrane</keyword>
<sequence length="435" mass="50833">AQNQQPLLFGQNSYSEQTLNIFNSVFEKLLAFDENTFTYQSNFDGYDIRNQIMTYYKIGCDFPPPNIIILDAGDPPSNDLAVHECLKMYQNEIDSEYINVVADEAIFRRSISYCKKNEKTKMILGQWHTNKDMMSTLITIFSGYGIFNMAGILGVQFLDKLEKCVDFRATSRVLELIWVSVGIAINLYVKRKKETLNNILKENNIIKVWYLYFQWASYWRAHWFGIRWGVFDLQHESLKAFSPLFPIAGKSNYARSVTYHLYCVENNPQLRAMLRTAPSVNLTNPGHFFAYDEALETFGVKFVKQNITRIPTDKEELKLRIRATQLEKDRTDMLLCDYIGDNVKSSQQRNVQSRKNKVWELAHLLIDVFESLDPFNHPIFEMRKEKKEEEREEKRKEKENKRGKGRGRGRGRDRGRGRGKRRGRGKDRGSGSEKE</sequence>
<protein>
    <submittedName>
        <fullName evidence="3">Uncharacterized protein</fullName>
    </submittedName>
</protein>
<feature type="transmembrane region" description="Helical" evidence="2">
    <location>
        <begin position="169"/>
        <end position="189"/>
    </location>
</feature>
<accession>A0A2N0NS35</accession>
<keyword evidence="2" id="KW-0812">Transmembrane</keyword>
<evidence type="ECO:0000256" key="1">
    <source>
        <dbReference type="SAM" id="MobiDB-lite"/>
    </source>
</evidence>
<feature type="transmembrane region" description="Helical" evidence="2">
    <location>
        <begin position="137"/>
        <end position="157"/>
    </location>
</feature>